<dbReference type="Pfam" id="PF07377">
    <property type="entry name" value="DUF1493"/>
    <property type="match status" value="1"/>
</dbReference>
<proteinExistence type="predicted"/>
<gene>
    <name evidence="1" type="ORF">GA0061070_103749</name>
</gene>
<accession>A0A1C4FJA3</accession>
<keyword evidence="2" id="KW-1185">Reference proteome</keyword>
<evidence type="ECO:0008006" key="3">
    <source>
        <dbReference type="Google" id="ProtNLM"/>
    </source>
</evidence>
<dbReference type="InterPro" id="IPR010862">
    <property type="entry name" value="DUF1493"/>
</dbReference>
<evidence type="ECO:0000313" key="2">
    <source>
        <dbReference type="Proteomes" id="UP000198515"/>
    </source>
</evidence>
<dbReference type="OrthoDB" id="6476622at2"/>
<name>A0A1C4FJA3_9ENTR</name>
<evidence type="ECO:0000313" key="1">
    <source>
        <dbReference type="EMBL" id="SCC56099.1"/>
    </source>
</evidence>
<sequence length="102" mass="12212">MSIEQEIIDYIFDQHAVRKYYIFGERQPITLDTELTKGELNIIWEDAQDTLDYYFKHWNVKLNGFEISEYFDPAFTGKIVETKPLYVWMLVNSAEAGEWLYD</sequence>
<dbReference type="AlphaFoldDB" id="A0A1C4FJA3"/>
<dbReference type="RefSeq" id="WP_090137239.1">
    <property type="nucleotide sequence ID" value="NZ_FMBC01000037.1"/>
</dbReference>
<protein>
    <recommendedName>
        <fullName evidence="3">DUF1493 domain-containing protein</fullName>
    </recommendedName>
</protein>
<dbReference type="Proteomes" id="UP000198515">
    <property type="component" value="Unassembled WGS sequence"/>
</dbReference>
<dbReference type="EMBL" id="FMBC01000037">
    <property type="protein sequence ID" value="SCC56099.1"/>
    <property type="molecule type" value="Genomic_DNA"/>
</dbReference>
<organism evidence="1 2">
    <name type="scientific">Kosakonia oryziphila</name>
    <dbReference type="NCBI Taxonomy" id="1005667"/>
    <lineage>
        <taxon>Bacteria</taxon>
        <taxon>Pseudomonadati</taxon>
        <taxon>Pseudomonadota</taxon>
        <taxon>Gammaproteobacteria</taxon>
        <taxon>Enterobacterales</taxon>
        <taxon>Enterobacteriaceae</taxon>
        <taxon>Kosakonia</taxon>
    </lineage>
</organism>
<reference evidence="2" key="1">
    <citation type="submission" date="2016-08" db="EMBL/GenBank/DDBJ databases">
        <authorList>
            <person name="Varghese N."/>
            <person name="Submissions Spin"/>
        </authorList>
    </citation>
    <scope>NUCLEOTIDE SEQUENCE [LARGE SCALE GENOMIC DNA]</scope>
    <source>
        <strain evidence="2">REICA_142</strain>
    </source>
</reference>